<name>E3GXQ9_METFV</name>
<dbReference type="GO" id="GO:0106388">
    <property type="term" value="F:rRNA small subunit aminocarboxypropyltransferase activity"/>
    <property type="evidence" value="ECO:0007669"/>
    <property type="project" value="UniProtKB-EC"/>
</dbReference>
<dbReference type="PANTHER" id="PTHR20426">
    <property type="entry name" value="RIBOSOME BIOGENESIS PROTEIN TSR3 HOMOLOG"/>
    <property type="match status" value="1"/>
</dbReference>
<evidence type="ECO:0000256" key="6">
    <source>
        <dbReference type="ARBA" id="ARBA00022691"/>
    </source>
</evidence>
<evidence type="ECO:0000256" key="3">
    <source>
        <dbReference type="ARBA" id="ARBA00022517"/>
    </source>
</evidence>
<dbReference type="GO" id="GO:0005737">
    <property type="term" value="C:cytoplasm"/>
    <property type="evidence" value="ECO:0007669"/>
    <property type="project" value="UniProtKB-SubCell"/>
</dbReference>
<comment type="function">
    <text evidence="7">Aminocarboxypropyltransferase that catalyzes the aminocarboxypropyl transfer on pseudouridine corresponding to position 914 in M.jannaschii 16S rRNA. It constitutes the last step in biosynthesis of the hypermodified N1-methyl-N3-(3-amino-3-carboxypropyl) pseudouridine (m1acp3-Psi).</text>
</comment>
<keyword evidence="5 7" id="KW-0808">Transferase</keyword>
<proteinExistence type="inferred from homology"/>
<keyword evidence="6 7" id="KW-0949">S-adenosyl-L-methionine</keyword>
<reference evidence="10 11" key="1">
    <citation type="journal article" date="2010" name="Stand. Genomic Sci.">
        <title>Complete genome sequence of Methanothermus fervidus type strain (V24S).</title>
        <authorList>
            <person name="Anderson I."/>
            <person name="Djao O.D."/>
            <person name="Misra M."/>
            <person name="Chertkov O."/>
            <person name="Nolan M."/>
            <person name="Lucas S."/>
            <person name="Lapidus A."/>
            <person name="Del Rio T.G."/>
            <person name="Tice H."/>
            <person name="Cheng J.F."/>
            <person name="Tapia R."/>
            <person name="Han C."/>
            <person name="Goodwin L."/>
            <person name="Pitluck S."/>
            <person name="Liolios K."/>
            <person name="Ivanova N."/>
            <person name="Mavromatis K."/>
            <person name="Mikhailova N."/>
            <person name="Pati A."/>
            <person name="Brambilla E."/>
            <person name="Chen A."/>
            <person name="Palaniappan K."/>
            <person name="Land M."/>
            <person name="Hauser L."/>
            <person name="Chang Y.J."/>
            <person name="Jeffries C.D."/>
            <person name="Sikorski J."/>
            <person name="Spring S."/>
            <person name="Rohde M."/>
            <person name="Eichinger K."/>
            <person name="Huber H."/>
            <person name="Wirth R."/>
            <person name="Goker M."/>
            <person name="Detter J.C."/>
            <person name="Woyke T."/>
            <person name="Bristow J."/>
            <person name="Eisen J.A."/>
            <person name="Markowitz V."/>
            <person name="Hugenholtz P."/>
            <person name="Klenk H.P."/>
            <person name="Kyrpides N.C."/>
        </authorList>
    </citation>
    <scope>NUCLEOTIDE SEQUENCE [LARGE SCALE GENOMIC DNA]</scope>
    <source>
        <strain evidence="11">ATCC 43054 / DSM 2088 / JCM 10308 / V24 S</strain>
    </source>
</reference>
<dbReference type="KEGG" id="mfv:Mfer_0288"/>
<dbReference type="Pfam" id="PF04068">
    <property type="entry name" value="Fer4_RLI"/>
    <property type="match status" value="1"/>
</dbReference>
<dbReference type="HAMAP" id="MF_01116">
    <property type="entry name" value="TSR3"/>
    <property type="match status" value="1"/>
</dbReference>
<dbReference type="PANTHER" id="PTHR20426:SF0">
    <property type="entry name" value="18S RRNA AMINOCARBOXYPROPYLTRANSFERASE"/>
    <property type="match status" value="1"/>
</dbReference>
<evidence type="ECO:0000256" key="7">
    <source>
        <dbReference type="HAMAP-Rule" id="MF_01116"/>
    </source>
</evidence>
<evidence type="ECO:0000259" key="8">
    <source>
        <dbReference type="Pfam" id="PF04034"/>
    </source>
</evidence>
<evidence type="ECO:0000259" key="9">
    <source>
        <dbReference type="Pfam" id="PF04068"/>
    </source>
</evidence>
<organism evidence="10 11">
    <name type="scientific">Methanothermus fervidus (strain ATCC 43054 / DSM 2088 / JCM 10308 / V24 S)</name>
    <dbReference type="NCBI Taxonomy" id="523846"/>
    <lineage>
        <taxon>Archaea</taxon>
        <taxon>Methanobacteriati</taxon>
        <taxon>Methanobacteriota</taxon>
        <taxon>Methanomada group</taxon>
        <taxon>Methanobacteria</taxon>
        <taxon>Methanobacteriales</taxon>
        <taxon>Methanothermaceae</taxon>
        <taxon>Methanothermus</taxon>
    </lineage>
</organism>
<dbReference type="Pfam" id="PF04034">
    <property type="entry name" value="Ribo_biogen_C"/>
    <property type="match status" value="1"/>
</dbReference>
<feature type="binding site" evidence="7">
    <location>
        <position position="110"/>
    </location>
    <ligand>
        <name>S-adenosyl-L-methionine</name>
        <dbReference type="ChEBI" id="CHEBI:59789"/>
    </ligand>
</feature>
<dbReference type="EMBL" id="CP002278">
    <property type="protein sequence ID" value="ADP77091.1"/>
    <property type="molecule type" value="Genomic_DNA"/>
</dbReference>
<evidence type="ECO:0000313" key="11">
    <source>
        <dbReference type="Proteomes" id="UP000002315"/>
    </source>
</evidence>
<keyword evidence="3 7" id="KW-0690">Ribosome biogenesis</keyword>
<comment type="similarity">
    <text evidence="7">Belongs to the TDD superfamily. TSR3 family.</text>
</comment>
<dbReference type="InterPro" id="IPR007177">
    <property type="entry name" value="Tsr3_C"/>
</dbReference>
<feature type="domain" description="RNase L inhibitor RLI-like possible metal-binding" evidence="9">
    <location>
        <begin position="3"/>
        <end position="33"/>
    </location>
</feature>
<evidence type="ECO:0000256" key="4">
    <source>
        <dbReference type="ARBA" id="ARBA00022552"/>
    </source>
</evidence>
<dbReference type="AlphaFoldDB" id="E3GXQ9"/>
<evidence type="ECO:0000256" key="5">
    <source>
        <dbReference type="ARBA" id="ARBA00022679"/>
    </source>
</evidence>
<dbReference type="Proteomes" id="UP000002315">
    <property type="component" value="Chromosome"/>
</dbReference>
<evidence type="ECO:0000313" key="10">
    <source>
        <dbReference type="EMBL" id="ADP77091.1"/>
    </source>
</evidence>
<gene>
    <name evidence="10" type="ordered locus">Mfer_0288</name>
</gene>
<protein>
    <recommendedName>
        <fullName evidence="1 7">16S rRNA aminocarboxypropyltransferase</fullName>
        <ecNumber evidence="7">2.5.1.157</ecNumber>
    </recommendedName>
</protein>
<dbReference type="GO" id="GO:1904047">
    <property type="term" value="F:S-adenosyl-L-methionine binding"/>
    <property type="evidence" value="ECO:0007669"/>
    <property type="project" value="UniProtKB-UniRule"/>
</dbReference>
<evidence type="ECO:0000256" key="2">
    <source>
        <dbReference type="ARBA" id="ARBA00022490"/>
    </source>
</evidence>
<feature type="binding site" evidence="7">
    <location>
        <position position="68"/>
    </location>
    <ligand>
        <name>S-adenosyl-L-methionine</name>
        <dbReference type="ChEBI" id="CHEBI:59789"/>
    </ligand>
</feature>
<accession>E3GXQ9</accession>
<keyword evidence="2 7" id="KW-0963">Cytoplasm</keyword>
<dbReference type="STRING" id="523846.Mfer_0288"/>
<dbReference type="EC" id="2.5.1.157" evidence="7"/>
<comment type="catalytic activity">
    <reaction evidence="7">
        <text>an N(1)-methylpseudouridine in rRNA + S-adenosyl-L-methionine = N(1)-methyl-N(3)-[(3S)-3-amino-3-carboxypropyl]pseudouridine in rRNA + S-methyl-5'-thioadenosine + H(+)</text>
        <dbReference type="Rhea" id="RHEA:63296"/>
        <dbReference type="Rhea" id="RHEA-COMP:11634"/>
        <dbReference type="Rhea" id="RHEA-COMP:16310"/>
        <dbReference type="ChEBI" id="CHEBI:15378"/>
        <dbReference type="ChEBI" id="CHEBI:17509"/>
        <dbReference type="ChEBI" id="CHEBI:59789"/>
        <dbReference type="ChEBI" id="CHEBI:74890"/>
        <dbReference type="ChEBI" id="CHEBI:146234"/>
        <dbReference type="EC" id="2.5.1.157"/>
    </reaction>
</comment>
<comment type="caution">
    <text evidence="7">Lacks conserved residue(s) required for the propagation of feature annotation.</text>
</comment>
<evidence type="ECO:0000256" key="1">
    <source>
        <dbReference type="ARBA" id="ARBA00014114"/>
    </source>
</evidence>
<comment type="subcellular location">
    <subcellularLocation>
        <location evidence="7">Cytoplasm</location>
    </subcellularLocation>
</comment>
<keyword evidence="11" id="KW-1185">Reference proteome</keyword>
<dbReference type="InterPro" id="IPR007209">
    <property type="entry name" value="RNaseL-inhib-like_metal-bd_dom"/>
</dbReference>
<dbReference type="GO" id="GO:0000455">
    <property type="term" value="P:enzyme-directed rRNA pseudouridine synthesis"/>
    <property type="evidence" value="ECO:0007669"/>
    <property type="project" value="UniProtKB-UniRule"/>
</dbReference>
<sequence length="174" mass="19790">MIKIFIYHEEECNRKKCTSLRLGRKGFAKIVKTMNQIPRGAIVLNPLSKKALSREDKQRIIRHGLAAIDCSWKNVRKSSEIFKVGRYHRALPFLVAANPIAYGRPFVLSTAEAIASTLYIIGLKDMAKEIMSNFKWGPHFLQLNKELLDAYSKAKTSKEVVKIQKEVMEGIKNG</sequence>
<dbReference type="HOGENOM" id="CLU_035060_4_1_2"/>
<keyword evidence="4 7" id="KW-0698">rRNA processing</keyword>
<dbReference type="NCBIfam" id="NF002621">
    <property type="entry name" value="PRK02287.1"/>
    <property type="match status" value="1"/>
</dbReference>
<feature type="binding site" evidence="7">
    <location>
        <position position="91"/>
    </location>
    <ligand>
        <name>S-adenosyl-L-methionine</name>
        <dbReference type="ChEBI" id="CHEBI:59789"/>
    </ligand>
</feature>
<feature type="binding site" evidence="7">
    <location>
        <position position="18"/>
    </location>
    <ligand>
        <name>S-adenosyl-L-methionine</name>
        <dbReference type="ChEBI" id="CHEBI:59789"/>
    </ligand>
</feature>
<dbReference type="InterPro" id="IPR022968">
    <property type="entry name" value="Tsr3-like"/>
</dbReference>
<feature type="domain" description="16S/18S rRNA aminocarboxypropyltransferase Tsr3 C-terminal" evidence="8">
    <location>
        <begin position="42"/>
        <end position="168"/>
    </location>
</feature>